<dbReference type="RefSeq" id="WP_009090112.1">
    <property type="nucleotide sequence ID" value="NZ_CP007547.1"/>
</dbReference>
<dbReference type="PROSITE" id="PS51257">
    <property type="entry name" value="PROKAR_LIPOPROTEIN"/>
    <property type="match status" value="1"/>
</dbReference>
<proteinExistence type="predicted"/>
<evidence type="ECO:0000313" key="3">
    <source>
        <dbReference type="Proteomes" id="UP000028933"/>
    </source>
</evidence>
<protein>
    <recommendedName>
        <fullName evidence="4">Lipoprotein</fullName>
    </recommendedName>
</protein>
<dbReference type="AlphaFoldDB" id="A0A077ECF8"/>
<dbReference type="GeneID" id="56685109"/>
<organism evidence="2 3">
    <name type="scientific">Elizabethkingia anophelis NUHP1</name>
    <dbReference type="NCBI Taxonomy" id="1338011"/>
    <lineage>
        <taxon>Bacteria</taxon>
        <taxon>Pseudomonadati</taxon>
        <taxon>Bacteroidota</taxon>
        <taxon>Flavobacteriia</taxon>
        <taxon>Flavobacteriales</taxon>
        <taxon>Weeksellaceae</taxon>
        <taxon>Elizabethkingia</taxon>
    </lineage>
</organism>
<dbReference type="STRING" id="1338011.BD94_0019"/>
<gene>
    <name evidence="2" type="ORF">BD94_0019</name>
</gene>
<evidence type="ECO:0000313" key="2">
    <source>
        <dbReference type="EMBL" id="AIL43794.1"/>
    </source>
</evidence>
<feature type="transmembrane region" description="Helical" evidence="1">
    <location>
        <begin position="6"/>
        <end position="24"/>
    </location>
</feature>
<accession>A0A077ECF8</accession>
<dbReference type="EMBL" id="CP007547">
    <property type="protein sequence ID" value="AIL43794.1"/>
    <property type="molecule type" value="Genomic_DNA"/>
</dbReference>
<sequence>MKSLKYIIAGAFTIVFLVSCDTYYDGYAYRRNPNRYKDSYYYNGREYRKLPPGQAKKMYGGSAKDYAPGQRKKYYRYDD</sequence>
<evidence type="ECO:0000256" key="1">
    <source>
        <dbReference type="SAM" id="Phobius"/>
    </source>
</evidence>
<name>A0A077ECF8_9FLAO</name>
<reference evidence="2" key="1">
    <citation type="journal article" date="2013" name="Lancet">
        <title>First case of E anophelis outbreak in an intensive-care unit.</title>
        <authorList>
            <person name="Teo J."/>
            <person name="Tan S.Y."/>
            <person name="Tay M."/>
            <person name="Ding Y."/>
            <person name="Kjelleberg S."/>
            <person name="Givskov M."/>
            <person name="Lin R.T."/>
            <person name="Yang L."/>
        </authorList>
    </citation>
    <scope>NUCLEOTIDE SEQUENCE [LARGE SCALE GENOMIC DNA]</scope>
    <source>
        <strain evidence="2">NUHP1</strain>
    </source>
</reference>
<reference evidence="2" key="2">
    <citation type="journal article" date="2015" name="Genome Biol. Evol.">
        <title>Complete Genome Sequence and Transcriptomic Analysis of the Novel Pathogen Elizabethkingia anophelis in Response to Oxidative Stress.</title>
        <authorList>
            <person name="Li Y."/>
            <person name="Liu Y."/>
            <person name="Chew S.C."/>
            <person name="Tay M."/>
            <person name="Salido M.M."/>
            <person name="Teo J."/>
            <person name="Lauro F.M."/>
            <person name="Givskov M."/>
            <person name="Yang L."/>
        </authorList>
    </citation>
    <scope>NUCLEOTIDE SEQUENCE</scope>
    <source>
        <strain evidence="2">NUHP1</strain>
    </source>
</reference>
<dbReference type="Proteomes" id="UP000028933">
    <property type="component" value="Chromosome"/>
</dbReference>
<dbReference type="KEGG" id="eao:BD94_0019"/>
<keyword evidence="1" id="KW-0812">Transmembrane</keyword>
<evidence type="ECO:0008006" key="4">
    <source>
        <dbReference type="Google" id="ProtNLM"/>
    </source>
</evidence>
<dbReference type="HOGENOM" id="CLU_197672_1_0_10"/>
<keyword evidence="1" id="KW-0472">Membrane</keyword>
<keyword evidence="1" id="KW-1133">Transmembrane helix</keyword>
<dbReference type="eggNOG" id="ENOG502ZSIN">
    <property type="taxonomic scope" value="Bacteria"/>
</dbReference>